<reference evidence="4" key="1">
    <citation type="submission" date="2016-10" db="EMBL/GenBank/DDBJ databases">
        <authorList>
            <person name="de Groot N.N."/>
        </authorList>
    </citation>
    <scope>NUCLEOTIDE SEQUENCE</scope>
</reference>
<dbReference type="PANTHER" id="PTHR13693">
    <property type="entry name" value="CLASS II AMINOTRANSFERASE/8-AMINO-7-OXONONANOATE SYNTHASE"/>
    <property type="match status" value="1"/>
</dbReference>
<dbReference type="AlphaFoldDB" id="A0A1W1CS97"/>
<organism evidence="4">
    <name type="scientific">hydrothermal vent metagenome</name>
    <dbReference type="NCBI Taxonomy" id="652676"/>
    <lineage>
        <taxon>unclassified sequences</taxon>
        <taxon>metagenomes</taxon>
        <taxon>ecological metagenomes</taxon>
    </lineage>
</organism>
<name>A0A1W1CS97_9ZZZZ</name>
<dbReference type="InterPro" id="IPR050087">
    <property type="entry name" value="AON_synthase_class-II"/>
</dbReference>
<protein>
    <submittedName>
        <fullName evidence="4">8-amino-7-oxononanoate synthase</fullName>
        <ecNumber evidence="4">2.3.1.47</ecNumber>
    </submittedName>
</protein>
<gene>
    <name evidence="4" type="ORF">MNB_SV-10-25</name>
</gene>
<dbReference type="GO" id="GO:0030170">
    <property type="term" value="F:pyridoxal phosphate binding"/>
    <property type="evidence" value="ECO:0007669"/>
    <property type="project" value="InterPro"/>
</dbReference>
<dbReference type="GO" id="GO:0008710">
    <property type="term" value="F:8-amino-7-oxononanoate synthase activity"/>
    <property type="evidence" value="ECO:0007669"/>
    <property type="project" value="UniProtKB-EC"/>
</dbReference>
<dbReference type="InterPro" id="IPR015424">
    <property type="entry name" value="PyrdxlP-dep_Trfase"/>
</dbReference>
<keyword evidence="4" id="KW-0012">Acyltransferase</keyword>
<feature type="domain" description="Aminotransferase class I/classII large" evidence="3">
    <location>
        <begin position="2"/>
        <end position="311"/>
    </location>
</feature>
<evidence type="ECO:0000256" key="2">
    <source>
        <dbReference type="ARBA" id="ARBA00022679"/>
    </source>
</evidence>
<dbReference type="Pfam" id="PF00155">
    <property type="entry name" value="Aminotran_1_2"/>
    <property type="match status" value="1"/>
</dbReference>
<evidence type="ECO:0000256" key="1">
    <source>
        <dbReference type="ARBA" id="ARBA00001933"/>
    </source>
</evidence>
<dbReference type="EMBL" id="FPHL01000053">
    <property type="protein sequence ID" value="SFV68572.1"/>
    <property type="molecule type" value="Genomic_DNA"/>
</dbReference>
<dbReference type="InterPro" id="IPR004839">
    <property type="entry name" value="Aminotransferase_I/II_large"/>
</dbReference>
<dbReference type="Gene3D" id="3.90.1150.10">
    <property type="entry name" value="Aspartate Aminotransferase, domain 1"/>
    <property type="match status" value="1"/>
</dbReference>
<proteinExistence type="predicted"/>
<evidence type="ECO:0000259" key="3">
    <source>
        <dbReference type="Pfam" id="PF00155"/>
    </source>
</evidence>
<dbReference type="SUPFAM" id="SSF53383">
    <property type="entry name" value="PLP-dependent transferases"/>
    <property type="match status" value="1"/>
</dbReference>
<dbReference type="Gene3D" id="3.40.640.10">
    <property type="entry name" value="Type I PLP-dependent aspartate aminotransferase-like (Major domain)"/>
    <property type="match status" value="1"/>
</dbReference>
<dbReference type="InterPro" id="IPR015422">
    <property type="entry name" value="PyrdxlP-dep_Trfase_small"/>
</dbReference>
<accession>A0A1W1CS97</accession>
<dbReference type="InterPro" id="IPR015421">
    <property type="entry name" value="PyrdxlP-dep_Trfase_major"/>
</dbReference>
<dbReference type="EC" id="2.3.1.47" evidence="4"/>
<keyword evidence="2 4" id="KW-0808">Transferase</keyword>
<comment type="cofactor">
    <cofactor evidence="1">
        <name>pyridoxal 5'-phosphate</name>
        <dbReference type="ChEBI" id="CHEBI:597326"/>
    </cofactor>
</comment>
<sequence length="329" mass="35854">MSGSRFLAGTTTLHSRLEQKIARMHGKEDAMVLSSGYLANVSTIACLLKKNDYIIGDKLNHASIMDGARYAQAKFVRYRHNDPEHLDAILGKTPHSARKLVVTDSVFSMSGTVANMPEIIKVCKKHGAILMVDECHSIFVLGENGGGIVEYFDLDPDDIDIIMATMSKAIPSSGGYLAASTKIIDYLRHESRGFIYSGALTSTLTATALKSLEVFEKNRGELVKRLHENTAVFSDALRSYGIEIGHSETSIIPILIGDTTDAAIAAKKCQENGLFIHAVFPPVVPVGKAILRASITAAHKKEDLTAAAQKIYEILNELKHKHAHSIENI</sequence>
<evidence type="ECO:0000313" key="4">
    <source>
        <dbReference type="EMBL" id="SFV68572.1"/>
    </source>
</evidence>